<dbReference type="NCBIfam" id="TIGR01443">
    <property type="entry name" value="intein_Cterm"/>
    <property type="match status" value="1"/>
</dbReference>
<gene>
    <name evidence="1" type="ORF">AHOG_20075</name>
</gene>
<dbReference type="AlphaFoldDB" id="A0A221W7G1"/>
<sequence>MADGTSTAIEDVRLGDEVLATDPTTGESGPRRVTALIVGDGVKDLVEIDIVSGGDGSAVGSVVATDGHPFWAANLDRWVDASDLEPGHEFETADHRPAEVGGTRTWTQVRRVYNLTVDGLHTYYVETGDTPVLVHNCGEASDDLLDFADEALMV</sequence>
<dbReference type="RefSeq" id="WP_211290457.1">
    <property type="nucleotide sequence ID" value="NZ_CP022521.1"/>
</dbReference>
<dbReference type="CDD" id="cd00081">
    <property type="entry name" value="Hint"/>
    <property type="match status" value="1"/>
</dbReference>
<dbReference type="EMBL" id="CP022521">
    <property type="protein sequence ID" value="ASO21633.1"/>
    <property type="molecule type" value="Genomic_DNA"/>
</dbReference>
<organism evidence="1 2">
    <name type="scientific">Actinoalloteichus hoggarensis</name>
    <dbReference type="NCBI Taxonomy" id="1470176"/>
    <lineage>
        <taxon>Bacteria</taxon>
        <taxon>Bacillati</taxon>
        <taxon>Actinomycetota</taxon>
        <taxon>Actinomycetes</taxon>
        <taxon>Pseudonocardiales</taxon>
        <taxon>Pseudonocardiaceae</taxon>
        <taxon>Actinoalloteichus</taxon>
    </lineage>
</organism>
<dbReference type="InterPro" id="IPR036844">
    <property type="entry name" value="Hint_dom_sf"/>
</dbReference>
<dbReference type="Proteomes" id="UP000204221">
    <property type="component" value="Chromosome"/>
</dbReference>
<name>A0A221W7G1_9PSEU</name>
<accession>A0A221W7G1</accession>
<dbReference type="Gene3D" id="2.170.16.10">
    <property type="entry name" value="Hedgehog/Intein (Hint) domain"/>
    <property type="match status" value="1"/>
</dbReference>
<evidence type="ECO:0000313" key="1">
    <source>
        <dbReference type="EMBL" id="ASO21633.1"/>
    </source>
</evidence>
<dbReference type="Pfam" id="PF07591">
    <property type="entry name" value="PT-HINT"/>
    <property type="match status" value="1"/>
</dbReference>
<dbReference type="InterPro" id="IPR030934">
    <property type="entry name" value="Intein_C"/>
</dbReference>
<keyword evidence="2" id="KW-1185">Reference proteome</keyword>
<dbReference type="SUPFAM" id="SSF51294">
    <property type="entry name" value="Hedgehog/intein (Hint) domain"/>
    <property type="match status" value="1"/>
</dbReference>
<proteinExistence type="predicted"/>
<dbReference type="PROSITE" id="PS50818">
    <property type="entry name" value="INTEIN_C_TER"/>
    <property type="match status" value="1"/>
</dbReference>
<evidence type="ECO:0000313" key="2">
    <source>
        <dbReference type="Proteomes" id="UP000204221"/>
    </source>
</evidence>
<dbReference type="KEGG" id="ahg:AHOG_20075"/>
<protein>
    <submittedName>
        <fullName evidence="1">Uncharacterized protein</fullName>
    </submittedName>
</protein>
<reference evidence="1 2" key="1">
    <citation type="submission" date="2017-07" db="EMBL/GenBank/DDBJ databases">
        <title>Complete genome sequence of Actinoalloteichus hoggarensis DSM 45943, type strain of Actinoalloteichus hoggarensis.</title>
        <authorList>
            <person name="Ruckert C."/>
            <person name="Nouioui I."/>
            <person name="Willmese J."/>
            <person name="van Wezel G."/>
            <person name="Klenk H.-P."/>
            <person name="Kalinowski J."/>
            <person name="Zotchev S.B."/>
        </authorList>
    </citation>
    <scope>NUCLEOTIDE SEQUENCE [LARGE SCALE GENOMIC DNA]</scope>
    <source>
        <strain evidence="1 2">DSM 45943</strain>
    </source>
</reference>